<protein>
    <recommendedName>
        <fullName evidence="4">glycerophosphocholine cholinephosphodiesterase</fullName>
        <ecNumber evidence="4">3.1.4.38</ecNumber>
    </recommendedName>
    <alternativeName>
        <fullName evidence="19">Choline-specific glycerophosphodiester phosphodiesterase</fullName>
    </alternativeName>
    <alternativeName>
        <fullName evidence="18">Ectonucleotide pyrophosphatase/phosphodiesterase family member 6</fullName>
    </alternativeName>
</protein>
<dbReference type="GO" id="GO:0098552">
    <property type="term" value="C:side of membrane"/>
    <property type="evidence" value="ECO:0007669"/>
    <property type="project" value="UniProtKB-KW"/>
</dbReference>
<evidence type="ECO:0000256" key="2">
    <source>
        <dbReference type="ARBA" id="ARBA00004609"/>
    </source>
</evidence>
<evidence type="ECO:0000256" key="9">
    <source>
        <dbReference type="ARBA" id="ARBA00022729"/>
    </source>
</evidence>
<keyword evidence="17" id="KW-0449">Lipoprotein</keyword>
<evidence type="ECO:0000256" key="5">
    <source>
        <dbReference type="ARBA" id="ARBA00022475"/>
    </source>
</evidence>
<dbReference type="SUPFAM" id="SSF53649">
    <property type="entry name" value="Alkaline phosphatase-like"/>
    <property type="match status" value="1"/>
</dbReference>
<evidence type="ECO:0000313" key="34">
    <source>
        <dbReference type="EMBL" id="KAK3883285.1"/>
    </source>
</evidence>
<gene>
    <name evidence="34" type="ORF">Pcinc_012412</name>
</gene>
<dbReference type="CDD" id="cd16018">
    <property type="entry name" value="Enpp"/>
    <property type="match status" value="1"/>
</dbReference>
<comment type="catalytic activity">
    <reaction evidence="22">
        <text>1-(9Z-octadecenoyl)-sn-glycero-3-phosphocholine + H2O = 1-(9Z-octadecenoyl)-sn-glycerol + phosphocholine + H(+)</text>
        <dbReference type="Rhea" id="RHEA:41091"/>
        <dbReference type="ChEBI" id="CHEBI:15377"/>
        <dbReference type="ChEBI" id="CHEBI:15378"/>
        <dbReference type="ChEBI" id="CHEBI:28610"/>
        <dbReference type="ChEBI" id="CHEBI:75757"/>
        <dbReference type="ChEBI" id="CHEBI:295975"/>
    </reaction>
    <physiologicalReaction direction="left-to-right" evidence="22">
        <dbReference type="Rhea" id="RHEA:41092"/>
    </physiologicalReaction>
</comment>
<reference evidence="34" key="1">
    <citation type="submission" date="2023-10" db="EMBL/GenBank/DDBJ databases">
        <title>Genome assemblies of two species of porcelain crab, Petrolisthes cinctipes and Petrolisthes manimaculis (Anomura: Porcellanidae).</title>
        <authorList>
            <person name="Angst P."/>
        </authorList>
    </citation>
    <scope>NUCLEOTIDE SEQUENCE</scope>
    <source>
        <strain evidence="34">PB745_01</strain>
        <tissue evidence="34">Gill</tissue>
    </source>
</reference>
<dbReference type="Proteomes" id="UP001286313">
    <property type="component" value="Unassembled WGS sequence"/>
</dbReference>
<dbReference type="GO" id="GO:0016042">
    <property type="term" value="P:lipid catabolic process"/>
    <property type="evidence" value="ECO:0007669"/>
    <property type="project" value="UniProtKB-KW"/>
</dbReference>
<keyword evidence="13" id="KW-0443">Lipid metabolism</keyword>
<keyword evidence="35" id="KW-1185">Reference proteome</keyword>
<comment type="catalytic activity">
    <reaction evidence="23">
        <text>glycero-2-phosphocholine + H2O = phosphocholine + glycerol + H(+)</text>
        <dbReference type="Rhea" id="RHEA:61684"/>
        <dbReference type="ChEBI" id="CHEBI:15377"/>
        <dbReference type="ChEBI" id="CHEBI:15378"/>
        <dbReference type="ChEBI" id="CHEBI:17754"/>
        <dbReference type="ChEBI" id="CHEBI:144950"/>
        <dbReference type="ChEBI" id="CHEBI:295975"/>
    </reaction>
    <physiologicalReaction direction="left-to-right" evidence="23">
        <dbReference type="Rhea" id="RHEA:61685"/>
    </physiologicalReaction>
</comment>
<evidence type="ECO:0000256" key="19">
    <source>
        <dbReference type="ARBA" id="ARBA00032556"/>
    </source>
</evidence>
<comment type="cofactor">
    <cofactor evidence="1">
        <name>Zn(2+)</name>
        <dbReference type="ChEBI" id="CHEBI:29105"/>
    </cofactor>
</comment>
<comment type="catalytic activity">
    <reaction evidence="25">
        <text>a 1-acyl-sn-glycero-3-phosphocholine + H2O = a 1-acyl-sn-glycerol + phosphocholine + H(+)</text>
        <dbReference type="Rhea" id="RHEA:44720"/>
        <dbReference type="ChEBI" id="CHEBI:15377"/>
        <dbReference type="ChEBI" id="CHEBI:15378"/>
        <dbReference type="ChEBI" id="CHEBI:58168"/>
        <dbReference type="ChEBI" id="CHEBI:64683"/>
        <dbReference type="ChEBI" id="CHEBI:295975"/>
    </reaction>
    <physiologicalReaction direction="left-to-right" evidence="25">
        <dbReference type="Rhea" id="RHEA:44721"/>
    </physiologicalReaction>
</comment>
<evidence type="ECO:0000256" key="14">
    <source>
        <dbReference type="ARBA" id="ARBA00023136"/>
    </source>
</evidence>
<evidence type="ECO:0000256" key="15">
    <source>
        <dbReference type="ARBA" id="ARBA00023157"/>
    </source>
</evidence>
<evidence type="ECO:0000256" key="11">
    <source>
        <dbReference type="ARBA" id="ARBA00022833"/>
    </source>
</evidence>
<feature type="signal peptide" evidence="33">
    <location>
        <begin position="1"/>
        <end position="18"/>
    </location>
</feature>
<dbReference type="Pfam" id="PF01663">
    <property type="entry name" value="Phosphodiest"/>
    <property type="match status" value="1"/>
</dbReference>
<keyword evidence="16" id="KW-0325">Glycoprotein</keyword>
<organism evidence="34 35">
    <name type="scientific">Petrolisthes cinctipes</name>
    <name type="common">Flat porcelain crab</name>
    <dbReference type="NCBI Taxonomy" id="88211"/>
    <lineage>
        <taxon>Eukaryota</taxon>
        <taxon>Metazoa</taxon>
        <taxon>Ecdysozoa</taxon>
        <taxon>Arthropoda</taxon>
        <taxon>Crustacea</taxon>
        <taxon>Multicrustacea</taxon>
        <taxon>Malacostraca</taxon>
        <taxon>Eumalacostraca</taxon>
        <taxon>Eucarida</taxon>
        <taxon>Decapoda</taxon>
        <taxon>Pleocyemata</taxon>
        <taxon>Anomura</taxon>
        <taxon>Galatheoidea</taxon>
        <taxon>Porcellanidae</taxon>
        <taxon>Petrolisthes</taxon>
    </lineage>
</organism>
<evidence type="ECO:0000256" key="1">
    <source>
        <dbReference type="ARBA" id="ARBA00001947"/>
    </source>
</evidence>
<comment type="catalytic activity">
    <reaction evidence="29">
        <text>sn-glycerol 3-phosphocholine + H2O = phosphocholine + glycerol + H(+)</text>
        <dbReference type="Rhea" id="RHEA:19545"/>
        <dbReference type="ChEBI" id="CHEBI:15377"/>
        <dbReference type="ChEBI" id="CHEBI:15378"/>
        <dbReference type="ChEBI" id="CHEBI:16870"/>
        <dbReference type="ChEBI" id="CHEBI:17754"/>
        <dbReference type="ChEBI" id="CHEBI:295975"/>
        <dbReference type="EC" id="3.1.4.38"/>
    </reaction>
    <physiologicalReaction direction="left-to-right" evidence="29">
        <dbReference type="Rhea" id="RHEA:19546"/>
    </physiologicalReaction>
</comment>
<comment type="similarity">
    <text evidence="3">Belongs to the nucleotide pyrophosphatase/phosphodiesterase family.</text>
</comment>
<feature type="chain" id="PRO_5042066681" description="glycerophosphocholine cholinephosphodiesterase" evidence="33">
    <location>
        <begin position="19"/>
        <end position="609"/>
    </location>
</feature>
<dbReference type="EMBL" id="JAWQEG010000999">
    <property type="protein sequence ID" value="KAK3883285.1"/>
    <property type="molecule type" value="Genomic_DNA"/>
</dbReference>
<keyword evidence="9 33" id="KW-0732">Signal</keyword>
<evidence type="ECO:0000256" key="4">
    <source>
        <dbReference type="ARBA" id="ARBA00012318"/>
    </source>
</evidence>
<sequence>MRVSVVVWLLMLASPASPAMLVVLLGGWDYLTVEEKGGGRSGGGGGGGGIRRPPPHHHHSHHPGFERLKREGVRATYLDPVFPALTLPNLFTIVTGVYPEVHGVVGDTMYDPELNLSLGWTDDDGGGGGVGSDASEHDATWTKTKGSFSTSSTWSNSWLDSEPLWATASRTGIKVALFHWLGCEEPFEDAPLPYYCVPPPTPPPPTPRFLHTHLHHALHLIQAEGVRLAMVYEGSVGWQGEQNGPNSAEVEMAVSGVDAALEGLWDALVLRHMVNTTDVLVLSDHGLTLTSDLTPVDVTPCLMTPGEVQLGVGQGGYLNLAPSPLTTAQQVAGSVRECGGEGGVMEKMVEVYVRENIPYHYHYQDHHHILPVLVIARTGYNLQPLHPKQEGFSQGTSVGTCGYDNIGHNNPDMRGIILATGPSFRKGVEVGAMSTVDVYGLPRTVNTPPATPRYTTSPTSTSTLHLMYYASTPPPTSPAAHSSSKYTKPTHYLIFTYPFTTYSTCYATKQPCYATTHSRTQQLHTLRATLLYAHVPNNCLLYVLRYSTFTYQTTTYSTCYVTLRSRTHQLPNLRATLLYAHVPKNYLIYVPCSSTLTYRSTSSSTCNDT</sequence>
<evidence type="ECO:0000256" key="28">
    <source>
        <dbReference type="ARBA" id="ARBA00048234"/>
    </source>
</evidence>
<evidence type="ECO:0000256" key="33">
    <source>
        <dbReference type="SAM" id="SignalP"/>
    </source>
</evidence>
<keyword evidence="6" id="KW-0597">Phosphoprotein</keyword>
<feature type="region of interest" description="Disordered" evidence="32">
    <location>
        <begin position="37"/>
        <end position="64"/>
    </location>
</feature>
<keyword evidence="8" id="KW-0479">Metal-binding</keyword>
<comment type="catalytic activity">
    <reaction evidence="21">
        <text>1-dodecanoyl-sn-glycero-3-phosphocholine + H2O = 1-dodecanoyl-sn-glycerol + phosphocholine + H(+)</text>
        <dbReference type="Rhea" id="RHEA:41127"/>
        <dbReference type="ChEBI" id="CHEBI:15377"/>
        <dbReference type="ChEBI" id="CHEBI:15378"/>
        <dbReference type="ChEBI" id="CHEBI:74966"/>
        <dbReference type="ChEBI" id="CHEBI:75529"/>
        <dbReference type="ChEBI" id="CHEBI:295975"/>
    </reaction>
    <physiologicalReaction direction="left-to-right" evidence="21">
        <dbReference type="Rhea" id="RHEA:41128"/>
    </physiologicalReaction>
</comment>
<comment type="catalytic activity">
    <reaction evidence="31">
        <text>1-(5Z,8Z,11Z,14Z-eicosatetraenoyl)-sn-glycero-3-phosphocholine + H2O = 1-(5Z,8Z,11Z,14Z-eicosatetraenoyl)-sn-glycerol + phosphocholine + H(+)</text>
        <dbReference type="Rhea" id="RHEA:41003"/>
        <dbReference type="ChEBI" id="CHEBI:15377"/>
        <dbReference type="ChEBI" id="CHEBI:15378"/>
        <dbReference type="ChEBI" id="CHEBI:34071"/>
        <dbReference type="ChEBI" id="CHEBI:74344"/>
        <dbReference type="ChEBI" id="CHEBI:295975"/>
    </reaction>
    <physiologicalReaction direction="left-to-right" evidence="31">
        <dbReference type="Rhea" id="RHEA:41004"/>
    </physiologicalReaction>
</comment>
<comment type="catalytic activity">
    <reaction evidence="24">
        <text>a 1-O-alkyl-sn-glycero-3-phosphocholine + H2O = a 1-O-alkyl-sn-glycerol + phosphocholine + H(+)</text>
        <dbReference type="Rhea" id="RHEA:36083"/>
        <dbReference type="ChEBI" id="CHEBI:15377"/>
        <dbReference type="ChEBI" id="CHEBI:15378"/>
        <dbReference type="ChEBI" id="CHEBI:15850"/>
        <dbReference type="ChEBI" id="CHEBI:30909"/>
        <dbReference type="ChEBI" id="CHEBI:295975"/>
    </reaction>
    <physiologicalReaction direction="left-to-right" evidence="24">
        <dbReference type="Rhea" id="RHEA:36084"/>
    </physiologicalReaction>
</comment>
<feature type="compositionally biased region" description="Basic residues" evidence="32">
    <location>
        <begin position="53"/>
        <end position="62"/>
    </location>
</feature>
<evidence type="ECO:0000256" key="20">
    <source>
        <dbReference type="ARBA" id="ARBA00046203"/>
    </source>
</evidence>
<feature type="compositionally biased region" description="Gly residues" evidence="32">
    <location>
        <begin position="39"/>
        <end position="50"/>
    </location>
</feature>
<keyword evidence="11" id="KW-0862">Zinc</keyword>
<keyword evidence="7" id="KW-0336">GPI-anchor</keyword>
<comment type="catalytic activity">
    <reaction evidence="30">
        <text>1-(9Z,12Z)-octadecadienoyl-sn-glycero-3-phosphocholine + H2O = 1-(9Z,12Z-octadecadienoyl)-sn-glycerol + phosphocholine + H(+)</text>
        <dbReference type="Rhea" id="RHEA:41115"/>
        <dbReference type="ChEBI" id="CHEBI:15377"/>
        <dbReference type="ChEBI" id="CHEBI:15378"/>
        <dbReference type="ChEBI" id="CHEBI:28733"/>
        <dbReference type="ChEBI" id="CHEBI:75561"/>
        <dbReference type="ChEBI" id="CHEBI:295975"/>
    </reaction>
    <physiologicalReaction direction="left-to-right" evidence="30">
        <dbReference type="Rhea" id="RHEA:41116"/>
    </physiologicalReaction>
</comment>
<keyword evidence="14" id="KW-0472">Membrane</keyword>
<dbReference type="GO" id="GO:0005886">
    <property type="term" value="C:plasma membrane"/>
    <property type="evidence" value="ECO:0007669"/>
    <property type="project" value="UniProtKB-SubCell"/>
</dbReference>
<name>A0AAE1KVF5_PETCI</name>
<accession>A0AAE1KVF5</accession>
<evidence type="ECO:0000256" key="3">
    <source>
        <dbReference type="ARBA" id="ARBA00010594"/>
    </source>
</evidence>
<comment type="caution">
    <text evidence="34">The sequence shown here is derived from an EMBL/GenBank/DDBJ whole genome shotgun (WGS) entry which is preliminary data.</text>
</comment>
<evidence type="ECO:0000313" key="35">
    <source>
        <dbReference type="Proteomes" id="UP001286313"/>
    </source>
</evidence>
<evidence type="ECO:0000256" key="13">
    <source>
        <dbReference type="ARBA" id="ARBA00023098"/>
    </source>
</evidence>
<dbReference type="PANTHER" id="PTHR10151:SF66">
    <property type="entry name" value="GLYCEROPHOSPHOCHOLINE CHOLINEPHOSPHODIESTERASE ENPP6"/>
    <property type="match status" value="1"/>
</dbReference>
<comment type="catalytic activity">
    <reaction evidence="28">
        <text>sphing-4-enine-phosphocholine + H2O = sphing-4-enine + phosphocholine + H(+)</text>
        <dbReference type="Rhea" id="RHEA:41095"/>
        <dbReference type="ChEBI" id="CHEBI:15377"/>
        <dbReference type="ChEBI" id="CHEBI:15378"/>
        <dbReference type="ChEBI" id="CHEBI:57756"/>
        <dbReference type="ChEBI" id="CHEBI:58906"/>
        <dbReference type="ChEBI" id="CHEBI:295975"/>
    </reaction>
    <physiologicalReaction direction="left-to-right" evidence="28">
        <dbReference type="Rhea" id="RHEA:41096"/>
    </physiologicalReaction>
</comment>
<evidence type="ECO:0000256" key="17">
    <source>
        <dbReference type="ARBA" id="ARBA00023288"/>
    </source>
</evidence>
<evidence type="ECO:0000256" key="7">
    <source>
        <dbReference type="ARBA" id="ARBA00022622"/>
    </source>
</evidence>
<evidence type="ECO:0000256" key="25">
    <source>
        <dbReference type="ARBA" id="ARBA00047600"/>
    </source>
</evidence>
<comment type="subcellular location">
    <subcellularLocation>
        <location evidence="2">Cell membrane</location>
        <topology evidence="2">Lipid-anchor</topology>
        <topology evidence="2">GPI-anchor</topology>
    </subcellularLocation>
</comment>
<comment type="catalytic activity">
    <reaction evidence="26">
        <text>1-tetradecanoyl-sn-glycero-3-phosphocholine + H2O = 1-tetradecanoyl-sn-glycerol + phosphocholine + H(+)</text>
        <dbReference type="Rhea" id="RHEA:40999"/>
        <dbReference type="ChEBI" id="CHEBI:15377"/>
        <dbReference type="ChEBI" id="CHEBI:15378"/>
        <dbReference type="ChEBI" id="CHEBI:64489"/>
        <dbReference type="ChEBI" id="CHEBI:75536"/>
        <dbReference type="ChEBI" id="CHEBI:295975"/>
    </reaction>
    <physiologicalReaction direction="left-to-right" evidence="26">
        <dbReference type="Rhea" id="RHEA:41000"/>
    </physiologicalReaction>
</comment>
<evidence type="ECO:0000256" key="26">
    <source>
        <dbReference type="ARBA" id="ARBA00047779"/>
    </source>
</evidence>
<keyword evidence="12" id="KW-0442">Lipid degradation</keyword>
<evidence type="ECO:0000256" key="12">
    <source>
        <dbReference type="ARBA" id="ARBA00022963"/>
    </source>
</evidence>
<evidence type="ECO:0000256" key="16">
    <source>
        <dbReference type="ARBA" id="ARBA00023180"/>
    </source>
</evidence>
<dbReference type="InterPro" id="IPR002591">
    <property type="entry name" value="Phosphodiest/P_Trfase"/>
</dbReference>
<evidence type="ECO:0000256" key="8">
    <source>
        <dbReference type="ARBA" id="ARBA00022723"/>
    </source>
</evidence>
<evidence type="ECO:0000256" key="10">
    <source>
        <dbReference type="ARBA" id="ARBA00022801"/>
    </source>
</evidence>
<dbReference type="AlphaFoldDB" id="A0AAE1KVF5"/>
<dbReference type="GO" id="GO:0047390">
    <property type="term" value="F:glycerophosphocholine cholinephosphodiesterase activity"/>
    <property type="evidence" value="ECO:0007669"/>
    <property type="project" value="UniProtKB-EC"/>
</dbReference>
<keyword evidence="10" id="KW-0378">Hydrolase</keyword>
<evidence type="ECO:0000256" key="23">
    <source>
        <dbReference type="ARBA" id="ARBA00047482"/>
    </source>
</evidence>
<keyword evidence="5" id="KW-1003">Cell membrane</keyword>
<proteinExistence type="inferred from homology"/>
<evidence type="ECO:0000256" key="30">
    <source>
        <dbReference type="ARBA" id="ARBA00049092"/>
    </source>
</evidence>
<evidence type="ECO:0000256" key="22">
    <source>
        <dbReference type="ARBA" id="ARBA00047322"/>
    </source>
</evidence>
<evidence type="ECO:0000256" key="6">
    <source>
        <dbReference type="ARBA" id="ARBA00022553"/>
    </source>
</evidence>
<evidence type="ECO:0000256" key="21">
    <source>
        <dbReference type="ARBA" id="ARBA00047290"/>
    </source>
</evidence>
<evidence type="ECO:0000256" key="27">
    <source>
        <dbReference type="ARBA" id="ARBA00048209"/>
    </source>
</evidence>
<evidence type="ECO:0000256" key="18">
    <source>
        <dbReference type="ARBA" id="ARBA00031167"/>
    </source>
</evidence>
<dbReference type="EC" id="3.1.4.38" evidence="4"/>
<evidence type="ECO:0000256" key="31">
    <source>
        <dbReference type="ARBA" id="ARBA00049320"/>
    </source>
</evidence>
<comment type="catalytic activity">
    <reaction evidence="27">
        <text>1-hexadecanoyl-sn-glycero-3-phosphocholine + H2O = 1-hexadecanoyl-sn-glycerol + phosphocholine + H(+)</text>
        <dbReference type="Rhea" id="RHEA:41119"/>
        <dbReference type="ChEBI" id="CHEBI:15377"/>
        <dbReference type="ChEBI" id="CHEBI:15378"/>
        <dbReference type="ChEBI" id="CHEBI:72998"/>
        <dbReference type="ChEBI" id="CHEBI:75542"/>
        <dbReference type="ChEBI" id="CHEBI:295975"/>
    </reaction>
    <physiologicalReaction direction="left-to-right" evidence="27">
        <dbReference type="Rhea" id="RHEA:41120"/>
    </physiologicalReaction>
</comment>
<evidence type="ECO:0000256" key="29">
    <source>
        <dbReference type="ARBA" id="ARBA00048703"/>
    </source>
</evidence>
<comment type="function">
    <text evidence="20">Choline-specific glycerophosphodiesterase that hydrolyzes glycerophosphocholine (GPC) and lysophosphatidylcholine (LPC) and contributes to supplying choline to the cells. Has a preference for LPC with short (12:0 and 14:0) or polyunsaturated (18:2 and 20:4) fatty acids. In vitro, hydrolyzes only choline-containing lysophospholipids, such as sphingosylphosphorylcholine (SPC), platelet-activating factor (PAF) and lysoPAF, but not other lysophospholipids.</text>
</comment>
<dbReference type="GO" id="GO:0046872">
    <property type="term" value="F:metal ion binding"/>
    <property type="evidence" value="ECO:0007669"/>
    <property type="project" value="UniProtKB-KW"/>
</dbReference>
<evidence type="ECO:0000256" key="24">
    <source>
        <dbReference type="ARBA" id="ARBA00047494"/>
    </source>
</evidence>
<evidence type="ECO:0000256" key="32">
    <source>
        <dbReference type="SAM" id="MobiDB-lite"/>
    </source>
</evidence>
<dbReference type="Gene3D" id="3.40.720.10">
    <property type="entry name" value="Alkaline Phosphatase, subunit A"/>
    <property type="match status" value="1"/>
</dbReference>
<dbReference type="InterPro" id="IPR017850">
    <property type="entry name" value="Alkaline_phosphatase_core_sf"/>
</dbReference>
<keyword evidence="15" id="KW-1015">Disulfide bond</keyword>
<dbReference type="PANTHER" id="PTHR10151">
    <property type="entry name" value="ECTONUCLEOTIDE PYROPHOSPHATASE/PHOSPHODIESTERASE"/>
    <property type="match status" value="1"/>
</dbReference>